<dbReference type="Pfam" id="PF03776">
    <property type="entry name" value="MinE"/>
    <property type="match status" value="1"/>
</dbReference>
<keyword evidence="3 6" id="KW-0132">Cell division</keyword>
<dbReference type="KEGG" id="acx:Achr_13310"/>
<dbReference type="FunFam" id="3.30.1070.10:FF:000001">
    <property type="entry name" value="Cell division topological specificity factor"/>
    <property type="match status" value="1"/>
</dbReference>
<dbReference type="RefSeq" id="WP_039802943.1">
    <property type="nucleotide sequence ID" value="NZ_CP010415.1"/>
</dbReference>
<protein>
    <recommendedName>
        <fullName evidence="2 6">Cell division topological specificity factor</fullName>
    </recommendedName>
</protein>
<dbReference type="InterPro" id="IPR036707">
    <property type="entry name" value="MinE_sf"/>
</dbReference>
<dbReference type="InterPro" id="IPR005527">
    <property type="entry name" value="MinE"/>
</dbReference>
<dbReference type="SUPFAM" id="SSF55229">
    <property type="entry name" value="Cell division protein MinE topological specificity domain"/>
    <property type="match status" value="1"/>
</dbReference>
<reference evidence="7 8" key="1">
    <citation type="journal article" date="2015" name="PLoS ONE">
        <title>Azotobacter Genomes: The Genome of Azotobacter chroococcum NCIMB 8003 (ATCC 4412).</title>
        <authorList>
            <person name="Robson R.L."/>
            <person name="Jones R."/>
            <person name="Robson R.M."/>
            <person name="Schwartz A."/>
            <person name="Richardson T.H."/>
        </authorList>
    </citation>
    <scope>NUCLEOTIDE SEQUENCE [LARGE SCALE GENOMIC DNA]</scope>
    <source>
        <strain evidence="7 8">NCIMB 8003</strain>
    </source>
</reference>
<dbReference type="AlphaFoldDB" id="A0A0C4WKR0"/>
<evidence type="ECO:0000256" key="3">
    <source>
        <dbReference type="ARBA" id="ARBA00022618"/>
    </source>
</evidence>
<evidence type="ECO:0000256" key="5">
    <source>
        <dbReference type="ARBA" id="ARBA00025265"/>
    </source>
</evidence>
<keyword evidence="8" id="KW-1185">Reference proteome</keyword>
<proteinExistence type="inferred from homology"/>
<dbReference type="GO" id="GO:0032955">
    <property type="term" value="P:regulation of division septum assembly"/>
    <property type="evidence" value="ECO:0007669"/>
    <property type="project" value="InterPro"/>
</dbReference>
<dbReference type="NCBIfam" id="NF001422">
    <property type="entry name" value="PRK00296.1"/>
    <property type="match status" value="1"/>
</dbReference>
<dbReference type="Gene3D" id="3.30.1070.10">
    <property type="entry name" value="Cell division topological specificity factor MinE"/>
    <property type="match status" value="1"/>
</dbReference>
<dbReference type="EMBL" id="CP010415">
    <property type="protein sequence ID" value="AJE20804.1"/>
    <property type="molecule type" value="Genomic_DNA"/>
</dbReference>
<name>A0A0C4WKR0_9GAMM</name>
<gene>
    <name evidence="6 7" type="primary">minE</name>
    <name evidence="7" type="ORF">Achr_13310</name>
</gene>
<evidence type="ECO:0000256" key="4">
    <source>
        <dbReference type="ARBA" id="ARBA00023306"/>
    </source>
</evidence>
<dbReference type="GO" id="GO:0042802">
    <property type="term" value="F:identical protein binding"/>
    <property type="evidence" value="ECO:0007669"/>
    <property type="project" value="UniProtKB-ARBA"/>
</dbReference>
<dbReference type="GO" id="GO:0051301">
    <property type="term" value="P:cell division"/>
    <property type="evidence" value="ECO:0007669"/>
    <property type="project" value="UniProtKB-KW"/>
</dbReference>
<accession>A0A0C4WKR0</accession>
<evidence type="ECO:0000256" key="1">
    <source>
        <dbReference type="ARBA" id="ARBA00008168"/>
    </source>
</evidence>
<organism evidence="7 8">
    <name type="scientific">Azotobacter chroococcum NCIMB 8003</name>
    <dbReference type="NCBI Taxonomy" id="1328314"/>
    <lineage>
        <taxon>Bacteria</taxon>
        <taxon>Pseudomonadati</taxon>
        <taxon>Pseudomonadota</taxon>
        <taxon>Gammaproteobacteria</taxon>
        <taxon>Pseudomonadales</taxon>
        <taxon>Pseudomonadaceae</taxon>
        <taxon>Azotobacter</taxon>
    </lineage>
</organism>
<evidence type="ECO:0000256" key="6">
    <source>
        <dbReference type="HAMAP-Rule" id="MF_00262"/>
    </source>
</evidence>
<dbReference type="STRING" id="1328314.Achr_13310"/>
<evidence type="ECO:0000256" key="2">
    <source>
        <dbReference type="ARBA" id="ARBA00020112"/>
    </source>
</evidence>
<evidence type="ECO:0000313" key="7">
    <source>
        <dbReference type="EMBL" id="AJE20804.1"/>
    </source>
</evidence>
<dbReference type="GeneID" id="61931838"/>
<dbReference type="NCBIfam" id="TIGR01215">
    <property type="entry name" value="minE"/>
    <property type="match status" value="1"/>
</dbReference>
<dbReference type="Proteomes" id="UP000068210">
    <property type="component" value="Chromosome"/>
</dbReference>
<keyword evidence="4 6" id="KW-0131">Cell cycle</keyword>
<dbReference type="HAMAP" id="MF_00262">
    <property type="entry name" value="MinE"/>
    <property type="match status" value="1"/>
</dbReference>
<dbReference type="HOGENOM" id="CLU_137929_2_2_6"/>
<sequence>MNIFDFFRERKKQTSASIAKERLQIIVAHERGQRSAPDYLPDLQKELIEVIRKYVNIDNDQVQVVLEDQGNCSILELNVTLPDR</sequence>
<evidence type="ECO:0000313" key="8">
    <source>
        <dbReference type="Proteomes" id="UP000068210"/>
    </source>
</evidence>
<comment type="similarity">
    <text evidence="1 6">Belongs to the MinE family.</text>
</comment>
<comment type="function">
    <text evidence="5 6">Prevents the cell division inhibition by proteins MinC and MinD at internal division sites while permitting inhibition at polar sites. This ensures cell division at the proper site by restricting the formation of a division septum at the midpoint of the long axis of the cell.</text>
</comment>